<evidence type="ECO:0000256" key="2">
    <source>
        <dbReference type="ARBA" id="ARBA00022737"/>
    </source>
</evidence>
<dbReference type="InterPro" id="IPR048364">
    <property type="entry name" value="Hikeshi-like_C"/>
</dbReference>
<dbReference type="OrthoDB" id="10262475at2759"/>
<evidence type="ECO:0000313" key="6">
    <source>
        <dbReference type="EMBL" id="TKA76264.1"/>
    </source>
</evidence>
<reference evidence="6 7" key="1">
    <citation type="submission" date="2017-03" db="EMBL/GenBank/DDBJ databases">
        <title>Genomes of endolithic fungi from Antarctica.</title>
        <authorList>
            <person name="Coleine C."/>
            <person name="Masonjones S."/>
            <person name="Stajich J.E."/>
        </authorList>
    </citation>
    <scope>NUCLEOTIDE SEQUENCE [LARGE SCALE GENOMIC DNA]</scope>
    <source>
        <strain evidence="6 7">CCFEE 5184</strain>
    </source>
</reference>
<dbReference type="Pfam" id="PF21057">
    <property type="entry name" value="Hikeshi-like_C"/>
    <property type="match status" value="1"/>
</dbReference>
<dbReference type="EMBL" id="NAJQ01000168">
    <property type="protein sequence ID" value="TKA76264.1"/>
    <property type="molecule type" value="Genomic_DNA"/>
</dbReference>
<dbReference type="PANTHER" id="PTHR10971">
    <property type="entry name" value="MRNA EXPORT FACTOR AND BUB3"/>
    <property type="match status" value="1"/>
</dbReference>
<dbReference type="InterPro" id="IPR036322">
    <property type="entry name" value="WD40_repeat_dom_sf"/>
</dbReference>
<protein>
    <submittedName>
        <fullName evidence="6">Uncharacterized protein</fullName>
    </submittedName>
</protein>
<dbReference type="AlphaFoldDB" id="A0A4U0XGU9"/>
<dbReference type="InterPro" id="IPR008493">
    <property type="entry name" value="Hikeshi-like_N"/>
</dbReference>
<evidence type="ECO:0000256" key="3">
    <source>
        <dbReference type="PROSITE-ProRule" id="PRU00221"/>
    </source>
</evidence>
<evidence type="ECO:0000313" key="7">
    <source>
        <dbReference type="Proteomes" id="UP000309340"/>
    </source>
</evidence>
<organism evidence="6 7">
    <name type="scientific">Friedmanniomyces simplex</name>
    <dbReference type="NCBI Taxonomy" id="329884"/>
    <lineage>
        <taxon>Eukaryota</taxon>
        <taxon>Fungi</taxon>
        <taxon>Dikarya</taxon>
        <taxon>Ascomycota</taxon>
        <taxon>Pezizomycotina</taxon>
        <taxon>Dothideomycetes</taxon>
        <taxon>Dothideomycetidae</taxon>
        <taxon>Mycosphaerellales</taxon>
        <taxon>Teratosphaeriaceae</taxon>
        <taxon>Friedmanniomyces</taxon>
    </lineage>
</organism>
<feature type="repeat" description="WD" evidence="3">
    <location>
        <begin position="290"/>
        <end position="331"/>
    </location>
</feature>
<evidence type="ECO:0000259" key="4">
    <source>
        <dbReference type="Pfam" id="PF05603"/>
    </source>
</evidence>
<dbReference type="Gene3D" id="2.130.10.10">
    <property type="entry name" value="YVTN repeat-like/Quinoprotein amine dehydrogenase"/>
    <property type="match status" value="1"/>
</dbReference>
<comment type="caution">
    <text evidence="6">The sequence shown here is derived from an EMBL/GenBank/DDBJ whole genome shotgun (WGS) entry which is preliminary data.</text>
</comment>
<keyword evidence="2" id="KW-0677">Repeat</keyword>
<keyword evidence="7" id="KW-1185">Reference proteome</keyword>
<feature type="repeat" description="WD" evidence="3">
    <location>
        <begin position="468"/>
        <end position="502"/>
    </location>
</feature>
<evidence type="ECO:0000256" key="1">
    <source>
        <dbReference type="ARBA" id="ARBA00022574"/>
    </source>
</evidence>
<feature type="domain" description="Hikeshi-like N-terminal" evidence="4">
    <location>
        <begin position="5"/>
        <end position="131"/>
    </location>
</feature>
<dbReference type="PROSITE" id="PS50082">
    <property type="entry name" value="WD_REPEATS_2"/>
    <property type="match status" value="2"/>
</dbReference>
<dbReference type="InterPro" id="IPR015943">
    <property type="entry name" value="WD40/YVTN_repeat-like_dom_sf"/>
</dbReference>
<keyword evidence="1 3" id="KW-0853">WD repeat</keyword>
<feature type="domain" description="Hikeshi-like C-terminal" evidence="5">
    <location>
        <begin position="153"/>
        <end position="201"/>
    </location>
</feature>
<evidence type="ECO:0000259" key="5">
    <source>
        <dbReference type="Pfam" id="PF21057"/>
    </source>
</evidence>
<dbReference type="InterPro" id="IPR001680">
    <property type="entry name" value="WD40_rpt"/>
</dbReference>
<dbReference type="SMART" id="SM00320">
    <property type="entry name" value="WD40"/>
    <property type="match status" value="4"/>
</dbReference>
<dbReference type="STRING" id="329884.A0A4U0XGU9"/>
<dbReference type="SUPFAM" id="SSF50978">
    <property type="entry name" value="WD40 repeat-like"/>
    <property type="match status" value="1"/>
</dbReference>
<dbReference type="Proteomes" id="UP000309340">
    <property type="component" value="Unassembled WGS sequence"/>
</dbReference>
<proteinExistence type="predicted"/>
<gene>
    <name evidence="6" type="ORF">B0A55_01842</name>
</gene>
<sequence length="562" mass="60875">MFGVIISGRPMDAAPQVVAENQYAFQIRSSPAFNHIVVFLLPGGQLPPNTAASVYVQIPPSQEFKLLGGIGPGKESAIFKINGIKTGVSTVDTDVMTDYASASTNGATGDIVVGVSIEPAAQVEAQLAQLKLGQQSSSAVVPMQSGTGSRVVTKVLAQRIIGNAFNFLASFGSDVVPLKAFQDLWVKFEKKVEMDPSFLERENQNDAISSLRFSRSNILLAVASWDRSISVYNRTPDTPSQPFTFSGTRIQFRAPVLDIAWGPDDSTLYSVGLDHDVRSINLETQEQTVLSTHEAACNKVAYSSEHGVVLSTSWDSTLHVYNPSTNQFLRIPLPTKPFALALTSTRAVIAMAERKLFVYDLHALHMLVDQAGRTANGTGPNHDTTEIVPWQQRESSLKFMTRAVACMPDGEGFATSSIEGRVGVEWFEAGEQGNTYAFKCHRQTTTAPVGTGEGEEEEQREVDVVYPVNALAFHPVHRTFATGGGDGVVAIWDAQTKRRVRQYPKLAASVAAMDFSVDGKFLAIGVSPGFEDGKEDEEVDARSVRVVIRELGESEAKGKPAK</sequence>
<dbReference type="Pfam" id="PF05603">
    <property type="entry name" value="Hikeshi-like_N"/>
    <property type="match status" value="1"/>
</dbReference>
<dbReference type="Pfam" id="PF00400">
    <property type="entry name" value="WD40"/>
    <property type="match status" value="3"/>
</dbReference>
<accession>A0A4U0XGU9</accession>
<name>A0A4U0XGU9_9PEZI</name>